<dbReference type="SMART" id="SM00448">
    <property type="entry name" value="REC"/>
    <property type="match status" value="1"/>
</dbReference>
<gene>
    <name evidence="22" type="ORF">A9Q75_13560</name>
</gene>
<feature type="coiled-coil region" evidence="16">
    <location>
        <begin position="250"/>
        <end position="298"/>
    </location>
</feature>
<evidence type="ECO:0000256" key="11">
    <source>
        <dbReference type="ARBA" id="ARBA00022989"/>
    </source>
</evidence>
<dbReference type="SUPFAM" id="SSF47384">
    <property type="entry name" value="Homodimeric domain of signal transducing histidine kinase"/>
    <property type="match status" value="1"/>
</dbReference>
<feature type="domain" description="HPt" evidence="21">
    <location>
        <begin position="689"/>
        <end position="784"/>
    </location>
</feature>
<evidence type="ECO:0000256" key="1">
    <source>
        <dbReference type="ARBA" id="ARBA00000085"/>
    </source>
</evidence>
<dbReference type="PROSITE" id="PS50894">
    <property type="entry name" value="HPT"/>
    <property type="match status" value="1"/>
</dbReference>
<dbReference type="Pfam" id="PF02518">
    <property type="entry name" value="HATPase_c"/>
    <property type="match status" value="1"/>
</dbReference>
<dbReference type="Pfam" id="PF00512">
    <property type="entry name" value="HisKA"/>
    <property type="match status" value="1"/>
</dbReference>
<evidence type="ECO:0000313" key="22">
    <source>
        <dbReference type="EMBL" id="OUR78434.1"/>
    </source>
</evidence>
<dbReference type="InterPro" id="IPR003661">
    <property type="entry name" value="HisK_dim/P_dom"/>
</dbReference>
<evidence type="ECO:0000259" key="20">
    <source>
        <dbReference type="PROSITE" id="PS50885"/>
    </source>
</evidence>
<dbReference type="EC" id="2.7.13.3" evidence="3"/>
<dbReference type="InterPro" id="IPR036890">
    <property type="entry name" value="HATPase_C_sf"/>
</dbReference>
<dbReference type="Gene3D" id="3.40.50.2300">
    <property type="match status" value="1"/>
</dbReference>
<dbReference type="Pfam" id="PF01627">
    <property type="entry name" value="Hpt"/>
    <property type="match status" value="1"/>
</dbReference>
<dbReference type="CDD" id="cd00082">
    <property type="entry name" value="HisKA"/>
    <property type="match status" value="1"/>
</dbReference>
<feature type="transmembrane region" description="Helical" evidence="17">
    <location>
        <begin position="173"/>
        <end position="192"/>
    </location>
</feature>
<keyword evidence="7 17" id="KW-0812">Transmembrane</keyword>
<evidence type="ECO:0000256" key="14">
    <source>
        <dbReference type="PROSITE-ProRule" id="PRU00110"/>
    </source>
</evidence>
<comment type="catalytic activity">
    <reaction evidence="1">
        <text>ATP + protein L-histidine = ADP + protein N-phospho-L-histidine.</text>
        <dbReference type="EC" id="2.7.13.3"/>
    </reaction>
</comment>
<evidence type="ECO:0000256" key="9">
    <source>
        <dbReference type="ARBA" id="ARBA00022777"/>
    </source>
</evidence>
<keyword evidence="5 15" id="KW-0597">Phosphoprotein</keyword>
<dbReference type="InterPro" id="IPR036097">
    <property type="entry name" value="HisK_dim/P_sf"/>
</dbReference>
<dbReference type="EMBL" id="MAAF01000081">
    <property type="protein sequence ID" value="OUR78434.1"/>
    <property type="molecule type" value="Genomic_DNA"/>
</dbReference>
<comment type="subcellular location">
    <subcellularLocation>
        <location evidence="2">Cell membrane</location>
        <topology evidence="2">Multi-pass membrane protein</topology>
    </subcellularLocation>
</comment>
<evidence type="ECO:0000259" key="21">
    <source>
        <dbReference type="PROSITE" id="PS50894"/>
    </source>
</evidence>
<keyword evidence="9 22" id="KW-0418">Kinase</keyword>
<name>A0A1Y5EB54_COLPS</name>
<evidence type="ECO:0000256" key="16">
    <source>
        <dbReference type="SAM" id="Coils"/>
    </source>
</evidence>
<dbReference type="SMART" id="SM00304">
    <property type="entry name" value="HAMP"/>
    <property type="match status" value="1"/>
</dbReference>
<feature type="domain" description="Response regulatory" evidence="19">
    <location>
        <begin position="537"/>
        <end position="653"/>
    </location>
</feature>
<evidence type="ECO:0000256" key="2">
    <source>
        <dbReference type="ARBA" id="ARBA00004651"/>
    </source>
</evidence>
<dbReference type="InterPro" id="IPR003594">
    <property type="entry name" value="HATPase_dom"/>
</dbReference>
<dbReference type="PROSITE" id="PS50885">
    <property type="entry name" value="HAMP"/>
    <property type="match status" value="1"/>
</dbReference>
<dbReference type="InterPro" id="IPR005467">
    <property type="entry name" value="His_kinase_dom"/>
</dbReference>
<dbReference type="InterPro" id="IPR001789">
    <property type="entry name" value="Sig_transdc_resp-reg_receiver"/>
</dbReference>
<dbReference type="FunFam" id="3.30.565.10:FF:000010">
    <property type="entry name" value="Sensor histidine kinase RcsC"/>
    <property type="match status" value="1"/>
</dbReference>
<dbReference type="SMART" id="SM00387">
    <property type="entry name" value="HATPase_c"/>
    <property type="match status" value="1"/>
</dbReference>
<feature type="modified residue" description="Phosphohistidine" evidence="14">
    <location>
        <position position="728"/>
    </location>
</feature>
<dbReference type="PANTHER" id="PTHR45339:SF1">
    <property type="entry name" value="HYBRID SIGNAL TRANSDUCTION HISTIDINE KINASE J"/>
    <property type="match status" value="1"/>
</dbReference>
<feature type="transmembrane region" description="Helical" evidence="17">
    <location>
        <begin position="25"/>
        <end position="47"/>
    </location>
</feature>
<dbReference type="GO" id="GO:0005886">
    <property type="term" value="C:plasma membrane"/>
    <property type="evidence" value="ECO:0007669"/>
    <property type="project" value="UniProtKB-SubCell"/>
</dbReference>
<evidence type="ECO:0000256" key="8">
    <source>
        <dbReference type="ARBA" id="ARBA00022741"/>
    </source>
</evidence>
<dbReference type="SMART" id="SM00388">
    <property type="entry name" value="HisKA"/>
    <property type="match status" value="1"/>
</dbReference>
<dbReference type="CDD" id="cd16922">
    <property type="entry name" value="HATPase_EvgS-ArcB-TorS-like"/>
    <property type="match status" value="1"/>
</dbReference>
<dbReference type="Gene3D" id="6.10.340.10">
    <property type="match status" value="1"/>
</dbReference>
<dbReference type="PROSITE" id="PS50109">
    <property type="entry name" value="HIS_KIN"/>
    <property type="match status" value="1"/>
</dbReference>
<dbReference type="CDD" id="cd17546">
    <property type="entry name" value="REC_hyHK_CKI1_RcsC-like"/>
    <property type="match status" value="1"/>
</dbReference>
<reference evidence="23" key="1">
    <citation type="journal article" date="2017" name="Proc. Natl. Acad. Sci. U.S.A.">
        <title>Simulation of Deepwater Horizon oil plume reveals substrate specialization within a complex community of hydrocarbon degraders.</title>
        <authorList>
            <person name="Hu P."/>
            <person name="Dubinsky E.A."/>
            <person name="Probst A.J."/>
            <person name="Wang J."/>
            <person name="Sieber C.M.K."/>
            <person name="Tom L.M."/>
            <person name="Gardinali P."/>
            <person name="Banfield J.F."/>
            <person name="Atlas R.M."/>
            <person name="Andersen G.L."/>
        </authorList>
    </citation>
    <scope>NUCLEOTIDE SEQUENCE [LARGE SCALE GENOMIC DNA]</scope>
</reference>
<dbReference type="InterPro" id="IPR033414">
    <property type="entry name" value="Sensor_dom"/>
</dbReference>
<dbReference type="InterPro" id="IPR008207">
    <property type="entry name" value="Sig_transdc_His_kin_Hpt_dom"/>
</dbReference>
<evidence type="ECO:0000256" key="12">
    <source>
        <dbReference type="ARBA" id="ARBA00023012"/>
    </source>
</evidence>
<dbReference type="SUPFAM" id="SSF47226">
    <property type="entry name" value="Histidine-containing phosphotransfer domain, HPT domain"/>
    <property type="match status" value="1"/>
</dbReference>
<evidence type="ECO:0000256" key="5">
    <source>
        <dbReference type="ARBA" id="ARBA00022553"/>
    </source>
</evidence>
<dbReference type="PRINTS" id="PR00344">
    <property type="entry name" value="BCTRLSENSOR"/>
</dbReference>
<evidence type="ECO:0000256" key="13">
    <source>
        <dbReference type="ARBA" id="ARBA00023136"/>
    </source>
</evidence>
<evidence type="ECO:0000256" key="4">
    <source>
        <dbReference type="ARBA" id="ARBA00022475"/>
    </source>
</evidence>
<dbReference type="Gene3D" id="3.30.565.10">
    <property type="entry name" value="Histidine kinase-like ATPase, C-terminal domain"/>
    <property type="match status" value="1"/>
</dbReference>
<dbReference type="Pfam" id="PF00672">
    <property type="entry name" value="HAMP"/>
    <property type="match status" value="1"/>
</dbReference>
<evidence type="ECO:0000256" key="3">
    <source>
        <dbReference type="ARBA" id="ARBA00012438"/>
    </source>
</evidence>
<keyword evidence="16" id="KW-0175">Coiled coil</keyword>
<organism evidence="22 23">
    <name type="scientific">Colwellia psychrerythraea</name>
    <name type="common">Vibrio psychroerythus</name>
    <dbReference type="NCBI Taxonomy" id="28229"/>
    <lineage>
        <taxon>Bacteria</taxon>
        <taxon>Pseudomonadati</taxon>
        <taxon>Pseudomonadota</taxon>
        <taxon>Gammaproteobacteria</taxon>
        <taxon>Alteromonadales</taxon>
        <taxon>Colwelliaceae</taxon>
        <taxon>Colwellia</taxon>
    </lineage>
</organism>
<feature type="modified residue" description="4-aspartylphosphate" evidence="15">
    <location>
        <position position="584"/>
    </location>
</feature>
<dbReference type="Pfam" id="PF17149">
    <property type="entry name" value="CHASE5"/>
    <property type="match status" value="1"/>
</dbReference>
<dbReference type="GO" id="GO:0000155">
    <property type="term" value="F:phosphorelay sensor kinase activity"/>
    <property type="evidence" value="ECO:0007669"/>
    <property type="project" value="InterPro"/>
</dbReference>
<keyword evidence="11 17" id="KW-1133">Transmembrane helix</keyword>
<evidence type="ECO:0000259" key="19">
    <source>
        <dbReference type="PROSITE" id="PS50110"/>
    </source>
</evidence>
<dbReference type="InterPro" id="IPR004358">
    <property type="entry name" value="Sig_transdc_His_kin-like_C"/>
</dbReference>
<dbReference type="Gene3D" id="1.20.120.160">
    <property type="entry name" value="HPT domain"/>
    <property type="match status" value="1"/>
</dbReference>
<comment type="caution">
    <text evidence="22">The sequence shown here is derived from an EMBL/GenBank/DDBJ whole genome shotgun (WGS) entry which is preliminary data.</text>
</comment>
<proteinExistence type="predicted"/>
<accession>A0A1Y5EB54</accession>
<dbReference type="InterPro" id="IPR036641">
    <property type="entry name" value="HPT_dom_sf"/>
</dbReference>
<dbReference type="PROSITE" id="PS50110">
    <property type="entry name" value="RESPONSE_REGULATORY"/>
    <property type="match status" value="1"/>
</dbReference>
<keyword evidence="8" id="KW-0547">Nucleotide-binding</keyword>
<dbReference type="InterPro" id="IPR003660">
    <property type="entry name" value="HAMP_dom"/>
</dbReference>
<keyword evidence="10" id="KW-0067">ATP-binding</keyword>
<dbReference type="Gene3D" id="1.10.287.130">
    <property type="match status" value="1"/>
</dbReference>
<feature type="domain" description="Histidine kinase" evidence="18">
    <location>
        <begin position="298"/>
        <end position="518"/>
    </location>
</feature>
<keyword evidence="12" id="KW-0902">Two-component regulatory system</keyword>
<evidence type="ECO:0000313" key="23">
    <source>
        <dbReference type="Proteomes" id="UP000243053"/>
    </source>
</evidence>
<dbReference type="SUPFAM" id="SSF55874">
    <property type="entry name" value="ATPase domain of HSP90 chaperone/DNA topoisomerase II/histidine kinase"/>
    <property type="match status" value="1"/>
</dbReference>
<dbReference type="GO" id="GO:0005524">
    <property type="term" value="F:ATP binding"/>
    <property type="evidence" value="ECO:0007669"/>
    <property type="project" value="UniProtKB-KW"/>
</dbReference>
<feature type="domain" description="HAMP" evidence="20">
    <location>
        <begin position="194"/>
        <end position="251"/>
    </location>
</feature>
<evidence type="ECO:0000256" key="6">
    <source>
        <dbReference type="ARBA" id="ARBA00022679"/>
    </source>
</evidence>
<evidence type="ECO:0000259" key="18">
    <source>
        <dbReference type="PROSITE" id="PS50109"/>
    </source>
</evidence>
<evidence type="ECO:0000256" key="7">
    <source>
        <dbReference type="ARBA" id="ARBA00022692"/>
    </source>
</evidence>
<dbReference type="CDD" id="cd06225">
    <property type="entry name" value="HAMP"/>
    <property type="match status" value="1"/>
</dbReference>
<dbReference type="InterPro" id="IPR011006">
    <property type="entry name" value="CheY-like_superfamily"/>
</dbReference>
<dbReference type="SUPFAM" id="SSF52172">
    <property type="entry name" value="CheY-like"/>
    <property type="match status" value="1"/>
</dbReference>
<sequence>MNFPNILGLRRLIRYPKDHPLSYRMMVYTTLYSFVFIMLSTAVQITLDYRREMRNIDQQIQLISTSYIASLARSMWDFDQAQLELQLKGIKALPDIASLELKDHTNKTLIRLPEQVVEDKVMKSSFELSIPNKRLGNKDRRNEQSNRRQLGTLIIATNLATIHTRLWQTGFNILLNQTLLVVLIMLVIMLIIQRLITRHLESMAGYSKAIGDGELEAPLTLSRRQPNSPDELNQLANALNDMRLAIRHDINRREEEQQALRYNRDQLQQMVERRTMSLQQAKEVAEEANKAKSQFLATMSHEIRTPMNGMLGMIQLLQNNELSDPQSHRVKILHDSTEALLETFDHVLQFAQLEEGGYVCSESFFSLDELLHSLISLMQPKADEKHLHLKLDTPVAGDFYHDAAGSLRQILTNLLANAIKFTDHGEILLRVSHLEQSEHQHRLRFSIQDSGIGIEPALQQHIFERFTQADESITRRFGGTGLGLSICRQLSQEMGGQIGVESTVGQGSTFWVEVKLKVAKAADFKAKAVLPELPPLKILLVEDVEINQQVVLGLLEQHQVILADNGHNAIETANRETFDIILMDMHLPGISGLDISAKIRENDQCCNYKTPIIALTASVRPDDIQDYFNAGLQDVVAKPVKQQLLIEAIERALDPQQPKLSKVIQQIDTKSDSPLLDLSMIETHLQILGPAKLAKLMKSFCKTQQQLWPALKQSLASDDHYEVEHQAHELAGACDMLGFSQASKLLRQLEQNAKKGTIKQVSQLLLQLDPIMEQSLAKAATYCS</sequence>
<evidence type="ECO:0000256" key="15">
    <source>
        <dbReference type="PROSITE-ProRule" id="PRU00169"/>
    </source>
</evidence>
<keyword evidence="6" id="KW-0808">Transferase</keyword>
<keyword evidence="13 17" id="KW-0472">Membrane</keyword>
<dbReference type="PANTHER" id="PTHR45339">
    <property type="entry name" value="HYBRID SIGNAL TRANSDUCTION HISTIDINE KINASE J"/>
    <property type="match status" value="1"/>
</dbReference>
<evidence type="ECO:0000256" key="17">
    <source>
        <dbReference type="SAM" id="Phobius"/>
    </source>
</evidence>
<dbReference type="Pfam" id="PF00072">
    <property type="entry name" value="Response_reg"/>
    <property type="match status" value="1"/>
</dbReference>
<dbReference type="Proteomes" id="UP000243053">
    <property type="component" value="Unassembled WGS sequence"/>
</dbReference>
<dbReference type="AlphaFoldDB" id="A0A1Y5EB54"/>
<evidence type="ECO:0000256" key="10">
    <source>
        <dbReference type="ARBA" id="ARBA00022840"/>
    </source>
</evidence>
<protein>
    <recommendedName>
        <fullName evidence="3">histidine kinase</fullName>
        <ecNumber evidence="3">2.7.13.3</ecNumber>
    </recommendedName>
</protein>
<keyword evidence="4" id="KW-1003">Cell membrane</keyword>